<keyword evidence="7" id="KW-1185">Reference proteome</keyword>
<dbReference type="PROSITE" id="PS50893">
    <property type="entry name" value="ABC_TRANSPORTER_2"/>
    <property type="match status" value="1"/>
</dbReference>
<evidence type="ECO:0000256" key="4">
    <source>
        <dbReference type="ARBA" id="ARBA00022840"/>
    </source>
</evidence>
<evidence type="ECO:0000259" key="5">
    <source>
        <dbReference type="PROSITE" id="PS50893"/>
    </source>
</evidence>
<keyword evidence="2" id="KW-0813">Transport</keyword>
<comment type="similarity">
    <text evidence="1">Belongs to the ABC transporter superfamily.</text>
</comment>
<dbReference type="CDD" id="cd10147">
    <property type="entry name" value="Wzt_C-like"/>
    <property type="match status" value="1"/>
</dbReference>
<reference evidence="6" key="1">
    <citation type="submission" date="2019-02" db="EMBL/GenBank/DDBJ databases">
        <authorList>
            <person name="Li S.-H."/>
        </authorList>
    </citation>
    <scope>NUCLEOTIDE SEQUENCE</scope>
    <source>
        <strain evidence="6">IMCC11814</strain>
    </source>
</reference>
<gene>
    <name evidence="6" type="ORF">EYC82_09295</name>
</gene>
<protein>
    <submittedName>
        <fullName evidence="6">ABC transporter ATP-binding protein</fullName>
    </submittedName>
</protein>
<organism evidence="6 7">
    <name type="scientific">Candidatus Marimicrobium litorale</name>
    <dbReference type="NCBI Taxonomy" id="2518991"/>
    <lineage>
        <taxon>Bacteria</taxon>
        <taxon>Pseudomonadati</taxon>
        <taxon>Pseudomonadota</taxon>
        <taxon>Gammaproteobacteria</taxon>
        <taxon>Cellvibrionales</taxon>
        <taxon>Halieaceae</taxon>
        <taxon>Marimicrobium</taxon>
    </lineage>
</organism>
<dbReference type="Pfam" id="PF14524">
    <property type="entry name" value="Wzt_C"/>
    <property type="match status" value="1"/>
</dbReference>
<feature type="domain" description="ABC transporter" evidence="5">
    <location>
        <begin position="25"/>
        <end position="249"/>
    </location>
</feature>
<dbReference type="InterPro" id="IPR027417">
    <property type="entry name" value="P-loop_NTPase"/>
</dbReference>
<dbReference type="InterPro" id="IPR015860">
    <property type="entry name" value="ABC_transpr_TagH-like"/>
</dbReference>
<dbReference type="SMART" id="SM00382">
    <property type="entry name" value="AAA"/>
    <property type="match status" value="1"/>
</dbReference>
<dbReference type="InterPro" id="IPR029439">
    <property type="entry name" value="Wzt_C"/>
</dbReference>
<dbReference type="CDD" id="cd03220">
    <property type="entry name" value="ABC_KpsT_Wzt"/>
    <property type="match status" value="1"/>
</dbReference>
<dbReference type="Pfam" id="PF00005">
    <property type="entry name" value="ABC_tran"/>
    <property type="match status" value="1"/>
</dbReference>
<keyword evidence="3" id="KW-0547">Nucleotide-binding</keyword>
<comment type="caution">
    <text evidence="6">The sequence shown here is derived from an EMBL/GenBank/DDBJ whole genome shotgun (WGS) entry which is preliminary data.</text>
</comment>
<dbReference type="InterPro" id="IPR003593">
    <property type="entry name" value="AAA+_ATPase"/>
</dbReference>
<keyword evidence="4 6" id="KW-0067">ATP-binding</keyword>
<evidence type="ECO:0000256" key="3">
    <source>
        <dbReference type="ARBA" id="ARBA00022741"/>
    </source>
</evidence>
<evidence type="ECO:0000256" key="2">
    <source>
        <dbReference type="ARBA" id="ARBA00022448"/>
    </source>
</evidence>
<dbReference type="PANTHER" id="PTHR46743">
    <property type="entry name" value="TEICHOIC ACIDS EXPORT ATP-BINDING PROTEIN TAGH"/>
    <property type="match status" value="1"/>
</dbReference>
<dbReference type="InterPro" id="IPR050683">
    <property type="entry name" value="Bact_Polysacc_Export_ATP-bd"/>
</dbReference>
<evidence type="ECO:0000256" key="1">
    <source>
        <dbReference type="ARBA" id="ARBA00005417"/>
    </source>
</evidence>
<name>A0ABT3T5I4_9GAMM</name>
<dbReference type="Gene3D" id="3.40.50.300">
    <property type="entry name" value="P-loop containing nucleotide triphosphate hydrolases"/>
    <property type="match status" value="1"/>
</dbReference>
<dbReference type="Proteomes" id="UP001143304">
    <property type="component" value="Unassembled WGS sequence"/>
</dbReference>
<dbReference type="SUPFAM" id="SSF52540">
    <property type="entry name" value="P-loop containing nucleoside triphosphate hydrolases"/>
    <property type="match status" value="1"/>
</dbReference>
<sequence length="453" mass="49391">MSSNTPAIAVESLCKAYDIYQSPAHRFLGLLRGNRNTVKECFTAISDVSFTVDKGEVVGIVGRNGCGKSTLLQLITGILKPTSGLVTLHGRVSAILELGAGFNPDATGRENIFINGAILGLSADAIEDRIAGIIDFADIGAFLDRPVKLYSSGMYVRLAFAIAISIEPDILIIDEALSVGDAAFQRKCFTRIENLKKNGTTILFVSHSETTVVELCDRAILLNEGEKICEGRPKFVMGLYNRILNANEASLPETLLAIRAEAVSIYEQRHDHDNGAANTSQDSSTDFHDPNLVPQSTITYESHGATIGNAQLHNTKGSEVNILQRGESYVFSYEVRFTKPLHNVRFSFLVKTIRGIEVGGIASNTETLMNSDFAAGTVVTVSFPFKCLLTSDQYFLNAGVLAMVNGEEIFAHRVLDLYTFNVQPVERDTITGVVDFGVQEAVSITYHDQKHLK</sequence>
<evidence type="ECO:0000313" key="7">
    <source>
        <dbReference type="Proteomes" id="UP001143304"/>
    </source>
</evidence>
<dbReference type="Gene3D" id="2.70.50.60">
    <property type="entry name" value="abc- transporter (atp binding component) like domain"/>
    <property type="match status" value="1"/>
</dbReference>
<dbReference type="RefSeq" id="WP_279249261.1">
    <property type="nucleotide sequence ID" value="NZ_SHNO01000001.1"/>
</dbReference>
<dbReference type="GO" id="GO:0005524">
    <property type="term" value="F:ATP binding"/>
    <property type="evidence" value="ECO:0007669"/>
    <property type="project" value="UniProtKB-KW"/>
</dbReference>
<dbReference type="EMBL" id="SHNO01000001">
    <property type="protein sequence ID" value="MCX2977546.1"/>
    <property type="molecule type" value="Genomic_DNA"/>
</dbReference>
<evidence type="ECO:0000313" key="6">
    <source>
        <dbReference type="EMBL" id="MCX2977546.1"/>
    </source>
</evidence>
<dbReference type="InterPro" id="IPR003439">
    <property type="entry name" value="ABC_transporter-like_ATP-bd"/>
</dbReference>
<proteinExistence type="inferred from homology"/>
<accession>A0ABT3T5I4</accession>
<dbReference type="PANTHER" id="PTHR46743:SF2">
    <property type="entry name" value="TEICHOIC ACIDS EXPORT ATP-BINDING PROTEIN TAGH"/>
    <property type="match status" value="1"/>
</dbReference>